<feature type="transmembrane region" description="Helical" evidence="6">
    <location>
        <begin position="53"/>
        <end position="71"/>
    </location>
</feature>
<keyword evidence="5 6" id="KW-0472">Membrane</keyword>
<dbReference type="CDD" id="cd15904">
    <property type="entry name" value="TSPO_MBR"/>
    <property type="match status" value="1"/>
</dbReference>
<dbReference type="Pfam" id="PF03073">
    <property type="entry name" value="TspO_MBR"/>
    <property type="match status" value="1"/>
</dbReference>
<feature type="transmembrane region" description="Helical" evidence="6">
    <location>
        <begin position="12"/>
        <end position="33"/>
    </location>
</feature>
<protein>
    <submittedName>
        <fullName evidence="7">TspO/MBR family</fullName>
    </submittedName>
</protein>
<keyword evidence="4 6" id="KW-1133">Transmembrane helix</keyword>
<dbReference type="GO" id="GO:0016020">
    <property type="term" value="C:membrane"/>
    <property type="evidence" value="ECO:0007669"/>
    <property type="project" value="UniProtKB-SubCell"/>
</dbReference>
<feature type="transmembrane region" description="Helical" evidence="6">
    <location>
        <begin position="83"/>
        <end position="103"/>
    </location>
</feature>
<sequence>MTDITKTKTFSLTKNIFILLLPFITYSTTYLIPDLNNTQSEEYKEMHQSKLTLPIWVLFMIWCLIYIGMGASMVKVINQKKYFILTLYIIQIITNYVRAISVYKLHNPNIAFIMSIIFLIAVIINNIVFFKRSKKSGIAFFVYTTWAIYIFYLQLSMKFKLY</sequence>
<evidence type="ECO:0000313" key="7">
    <source>
        <dbReference type="EMBL" id="VVU95577.1"/>
    </source>
</evidence>
<evidence type="ECO:0000256" key="1">
    <source>
        <dbReference type="ARBA" id="ARBA00004141"/>
    </source>
</evidence>
<dbReference type="PANTHER" id="PTHR10057">
    <property type="entry name" value="PERIPHERAL-TYPE BENZODIAZEPINE RECEPTOR"/>
    <property type="match status" value="1"/>
</dbReference>
<organism evidence="7">
    <name type="scientific">seawater metagenome</name>
    <dbReference type="NCBI Taxonomy" id="1561972"/>
    <lineage>
        <taxon>unclassified sequences</taxon>
        <taxon>metagenomes</taxon>
        <taxon>ecological metagenomes</taxon>
    </lineage>
</organism>
<evidence type="ECO:0000256" key="6">
    <source>
        <dbReference type="SAM" id="Phobius"/>
    </source>
</evidence>
<accession>A0A5E8CKI1</accession>
<dbReference type="EMBL" id="CABVLZ010000005">
    <property type="protein sequence ID" value="VVU95577.1"/>
    <property type="molecule type" value="Genomic_DNA"/>
</dbReference>
<evidence type="ECO:0000256" key="3">
    <source>
        <dbReference type="ARBA" id="ARBA00022692"/>
    </source>
</evidence>
<evidence type="ECO:0000256" key="2">
    <source>
        <dbReference type="ARBA" id="ARBA00007524"/>
    </source>
</evidence>
<gene>
    <name evidence="7" type="ORF">CPAV1605_1329</name>
</gene>
<dbReference type="PANTHER" id="PTHR10057:SF0">
    <property type="entry name" value="TRANSLOCATOR PROTEIN"/>
    <property type="match status" value="1"/>
</dbReference>
<dbReference type="InterPro" id="IPR038330">
    <property type="entry name" value="TspO/MBR-related_sf"/>
</dbReference>
<dbReference type="Gene3D" id="1.20.1260.100">
    <property type="entry name" value="TspO/MBR protein"/>
    <property type="match status" value="1"/>
</dbReference>
<reference evidence="7" key="1">
    <citation type="submission" date="2019-09" db="EMBL/GenBank/DDBJ databases">
        <authorList>
            <person name="Needham M D."/>
        </authorList>
    </citation>
    <scope>NUCLEOTIDE SEQUENCE</scope>
</reference>
<proteinExistence type="inferred from homology"/>
<evidence type="ECO:0000256" key="4">
    <source>
        <dbReference type="ARBA" id="ARBA00022989"/>
    </source>
</evidence>
<feature type="transmembrane region" description="Helical" evidence="6">
    <location>
        <begin position="109"/>
        <end position="130"/>
    </location>
</feature>
<dbReference type="InterPro" id="IPR004307">
    <property type="entry name" value="TspO_MBR"/>
</dbReference>
<dbReference type="AlphaFoldDB" id="A0A5E8CKI1"/>
<keyword evidence="3 6" id="KW-0812">Transmembrane</keyword>
<comment type="subcellular location">
    <subcellularLocation>
        <location evidence="1">Membrane</location>
        <topology evidence="1">Multi-pass membrane protein</topology>
    </subcellularLocation>
</comment>
<name>A0A5E8CKI1_9ZZZZ</name>
<dbReference type="GO" id="GO:0033013">
    <property type="term" value="P:tetrapyrrole metabolic process"/>
    <property type="evidence" value="ECO:0007669"/>
    <property type="project" value="UniProtKB-ARBA"/>
</dbReference>
<feature type="transmembrane region" description="Helical" evidence="6">
    <location>
        <begin position="137"/>
        <end position="155"/>
    </location>
</feature>
<comment type="similarity">
    <text evidence="2">Belongs to the TspO/BZRP family.</text>
</comment>
<evidence type="ECO:0000256" key="5">
    <source>
        <dbReference type="ARBA" id="ARBA00023136"/>
    </source>
</evidence>